<dbReference type="RefSeq" id="WP_265163597.1">
    <property type="nucleotide sequence ID" value="NZ_CP069620.1"/>
</dbReference>
<feature type="chain" id="PRO_5045307353" evidence="1">
    <location>
        <begin position="21"/>
        <end position="212"/>
    </location>
</feature>
<accession>A0ABY6NQQ3</accession>
<keyword evidence="1" id="KW-0732">Signal</keyword>
<evidence type="ECO:0000313" key="2">
    <source>
        <dbReference type="EMBL" id="UZH55247.1"/>
    </source>
</evidence>
<sequence length="212" mass="24023">MQTFIITIVLFLCSSMGMKAQTHYEQELTTALELWQDQKPQEAAKLFEHIATAEGKKWLPYYYSSQIKIVESFDMTNKTKKEQLLREAQGLLNKAKELEGDEVELMVLQAMLHTSRLIIDPDTYGMTLAPVITGIYAEAAKIAPENPRLVLSKTEWEIGSAPYYGEDPKIYCPDLKAGLALFENEDDAPTQAPTWGKERLQRLIAKTCDSEN</sequence>
<proteinExistence type="predicted"/>
<name>A0ABY6NQQ3_9FLAO</name>
<organism evidence="2 3">
    <name type="scientific">Salinimicrobium tongyeongense</name>
    <dbReference type="NCBI Taxonomy" id="2809707"/>
    <lineage>
        <taxon>Bacteria</taxon>
        <taxon>Pseudomonadati</taxon>
        <taxon>Bacteroidota</taxon>
        <taxon>Flavobacteriia</taxon>
        <taxon>Flavobacteriales</taxon>
        <taxon>Flavobacteriaceae</taxon>
        <taxon>Salinimicrobium</taxon>
    </lineage>
</organism>
<dbReference type="Proteomes" id="UP001163981">
    <property type="component" value="Chromosome"/>
</dbReference>
<evidence type="ECO:0000313" key="3">
    <source>
        <dbReference type="Proteomes" id="UP001163981"/>
    </source>
</evidence>
<keyword evidence="3" id="KW-1185">Reference proteome</keyword>
<dbReference type="EMBL" id="CP069620">
    <property type="protein sequence ID" value="UZH55247.1"/>
    <property type="molecule type" value="Genomic_DNA"/>
</dbReference>
<feature type="signal peptide" evidence="1">
    <location>
        <begin position="1"/>
        <end position="20"/>
    </location>
</feature>
<protein>
    <submittedName>
        <fullName evidence="2">Uncharacterized protein</fullName>
    </submittedName>
</protein>
<reference evidence="2" key="1">
    <citation type="submission" date="2021-02" db="EMBL/GenBank/DDBJ databases">
        <title>Salinimicrobium sp. nov. isolated from seawater in Tongyeong, Republic of Korea.</title>
        <authorList>
            <person name="Lee S.-J."/>
        </authorList>
    </citation>
    <scope>NUCLEOTIDE SEQUENCE</scope>
    <source>
        <strain evidence="2">HN-2-9-2</strain>
    </source>
</reference>
<evidence type="ECO:0000256" key="1">
    <source>
        <dbReference type="SAM" id="SignalP"/>
    </source>
</evidence>
<gene>
    <name evidence="2" type="ORF">JRG66_15065</name>
</gene>